<keyword evidence="2" id="KW-0472">Membrane</keyword>
<dbReference type="EMBL" id="CP002040">
    <property type="protein sequence ID" value="ADH70174.1"/>
    <property type="molecule type" value="Genomic_DNA"/>
</dbReference>
<reference evidence="3 4" key="1">
    <citation type="journal article" date="2010" name="Stand. Genomic Sci.">
        <title>Complete genome sequence of Nocardiopsis dassonvillei type strain (IMRU 509).</title>
        <authorList>
            <person name="Sun H."/>
            <person name="Lapidus A."/>
            <person name="Nolan M."/>
            <person name="Lucas S."/>
            <person name="Del Rio T.G."/>
            <person name="Tice H."/>
            <person name="Cheng J.F."/>
            <person name="Tapia R."/>
            <person name="Han C."/>
            <person name="Goodwin L."/>
            <person name="Pitluck S."/>
            <person name="Pagani I."/>
            <person name="Ivanova N."/>
            <person name="Mavromatis K."/>
            <person name="Mikhailova N."/>
            <person name="Pati A."/>
            <person name="Chen A."/>
            <person name="Palaniappan K."/>
            <person name="Land M."/>
            <person name="Hauser L."/>
            <person name="Chang Y.J."/>
            <person name="Jeffries C.D."/>
            <person name="Djao O.D."/>
            <person name="Rohde M."/>
            <person name="Sikorski J."/>
            <person name="Goker M."/>
            <person name="Woyke T."/>
            <person name="Bristow J."/>
            <person name="Eisen J.A."/>
            <person name="Markowitz V."/>
            <person name="Hugenholtz P."/>
            <person name="Kyrpides N.C."/>
            <person name="Klenk H.P."/>
        </authorList>
    </citation>
    <scope>NUCLEOTIDE SEQUENCE [LARGE SCALE GENOMIC DNA]</scope>
    <source>
        <strain evidence="4">ATCC 23218 / DSM 43111 / CIP 107115 / JCM 7437 / KCTC 9190 / NBRC 14626 / NCTC 10488 / NRRL B-5397 / IMRU 509</strain>
    </source>
</reference>
<evidence type="ECO:0000313" key="3">
    <source>
        <dbReference type="EMBL" id="ADH70174.1"/>
    </source>
</evidence>
<dbReference type="OrthoDB" id="9791166at2"/>
<dbReference type="eggNOG" id="COG3182">
    <property type="taxonomic scope" value="Bacteria"/>
</dbReference>
<dbReference type="HOGENOM" id="CLU_031962_3_1_11"/>
<dbReference type="InterPro" id="IPR005625">
    <property type="entry name" value="PepSY-ass_TM"/>
</dbReference>
<dbReference type="STRING" id="446468.Ndas_4790"/>
<dbReference type="RefSeq" id="WP_013155781.1">
    <property type="nucleotide sequence ID" value="NC_014210.1"/>
</dbReference>
<keyword evidence="2" id="KW-1133">Transmembrane helix</keyword>
<organism evidence="3 4">
    <name type="scientific">Nocardiopsis dassonvillei (strain ATCC 23218 / DSM 43111 / CIP 107115 / JCM 7437 / KCTC 9190 / NBRC 14626 / NCTC 10488 / NRRL B-5397 / IMRU 509)</name>
    <name type="common">Actinomadura dassonvillei</name>
    <dbReference type="NCBI Taxonomy" id="446468"/>
    <lineage>
        <taxon>Bacteria</taxon>
        <taxon>Bacillati</taxon>
        <taxon>Actinomycetota</taxon>
        <taxon>Actinomycetes</taxon>
        <taxon>Streptosporangiales</taxon>
        <taxon>Nocardiopsidaceae</taxon>
        <taxon>Nocardiopsis</taxon>
    </lineage>
</organism>
<keyword evidence="4" id="KW-1185">Reference proteome</keyword>
<feature type="transmembrane region" description="Helical" evidence="2">
    <location>
        <begin position="175"/>
        <end position="193"/>
    </location>
</feature>
<sequence>MTSHAPDRLDSPETPPPDRRSPVWAALRQLLLRLHFYAGVLVAPFIAVAALTGLLYAYAPQLEQVLYADQLRVTPGDSALPLQEQVDTAVAARPEGTLSAVRPGTAPDESTRVLLDVEGLPESYRLAVFVDPYNGEVLGETTSYGSSGALPVRSWLSELHRHLHLGEFGRLYGELAASWLWVVALGGVVLWTARRRKARRLRRTLLPEPSAKGRNRTMSWHGSLGIWAVAGLLMVSATGLTWSRFAGANVTDMRVALGWTTPSLSAPAPSEHADHEEQADHAGHEDHGGHGDHADHGAAGQDVDLDTVLASVHAAGIDGPMEISVPVEEGAPFTVQGTGRSWPVHQDAAAVDATSGEVVEELRFEDHPFVAKMATWGIAFHMGLLFGLPNQLLLTGIALSALFLVFWGYRMWWLRRPTRDTAFAMGRPLAPRGTWRGLPWWCLALVAAAAVGVGLFLPVFGVSLLAFLVVDAALGLRRGRTRPESVPKP</sequence>
<feature type="region of interest" description="Disordered" evidence="1">
    <location>
        <begin position="1"/>
        <end position="20"/>
    </location>
</feature>
<dbReference type="Proteomes" id="UP000002219">
    <property type="component" value="Chromosome 1"/>
</dbReference>
<dbReference type="PANTHER" id="PTHR34219:SF1">
    <property type="entry name" value="PEPSY DOMAIN-CONTAINING PROTEIN"/>
    <property type="match status" value="1"/>
</dbReference>
<dbReference type="Pfam" id="PF03929">
    <property type="entry name" value="PepSY_TM"/>
    <property type="match status" value="1"/>
</dbReference>
<dbReference type="GeneID" id="91487325"/>
<feature type="transmembrane region" description="Helical" evidence="2">
    <location>
        <begin position="224"/>
        <end position="245"/>
    </location>
</feature>
<gene>
    <name evidence="3" type="ordered locus">Ndas_4790</name>
</gene>
<dbReference type="PANTHER" id="PTHR34219">
    <property type="entry name" value="IRON-REGULATED INNER MEMBRANE PROTEIN-RELATED"/>
    <property type="match status" value="1"/>
</dbReference>
<dbReference type="KEGG" id="nda:Ndas_4790"/>
<feature type="transmembrane region" description="Helical" evidence="2">
    <location>
        <begin position="36"/>
        <end position="59"/>
    </location>
</feature>
<name>D7B086_NOCDD</name>
<accession>D7B086</accession>
<dbReference type="AlphaFoldDB" id="D7B086"/>
<feature type="region of interest" description="Disordered" evidence="1">
    <location>
        <begin position="262"/>
        <end position="299"/>
    </location>
</feature>
<evidence type="ECO:0000313" key="4">
    <source>
        <dbReference type="Proteomes" id="UP000002219"/>
    </source>
</evidence>
<feature type="transmembrane region" description="Helical" evidence="2">
    <location>
        <begin position="392"/>
        <end position="409"/>
    </location>
</feature>
<evidence type="ECO:0000256" key="1">
    <source>
        <dbReference type="SAM" id="MobiDB-lite"/>
    </source>
</evidence>
<feature type="compositionally biased region" description="Basic and acidic residues" evidence="1">
    <location>
        <begin position="271"/>
        <end position="296"/>
    </location>
</feature>
<protein>
    <submittedName>
        <fullName evidence="3">Propeptide PepSY amd peptidase M4</fullName>
    </submittedName>
</protein>
<proteinExistence type="predicted"/>
<keyword evidence="2" id="KW-0812">Transmembrane</keyword>
<evidence type="ECO:0000256" key="2">
    <source>
        <dbReference type="SAM" id="Phobius"/>
    </source>
</evidence>
<feature type="transmembrane region" description="Helical" evidence="2">
    <location>
        <begin position="438"/>
        <end position="470"/>
    </location>
</feature>